<dbReference type="PROSITE" id="PS01124">
    <property type="entry name" value="HTH_ARAC_FAMILY_2"/>
    <property type="match status" value="1"/>
</dbReference>
<dbReference type="PANTHER" id="PTHR46796:SF2">
    <property type="entry name" value="TRANSCRIPTIONAL REGULATORY PROTEIN"/>
    <property type="match status" value="1"/>
</dbReference>
<dbReference type="InterPro" id="IPR003313">
    <property type="entry name" value="AraC-bd"/>
</dbReference>
<dbReference type="InterPro" id="IPR037923">
    <property type="entry name" value="HTH-like"/>
</dbReference>
<evidence type="ECO:0000256" key="2">
    <source>
        <dbReference type="ARBA" id="ARBA00023125"/>
    </source>
</evidence>
<evidence type="ECO:0000256" key="1">
    <source>
        <dbReference type="ARBA" id="ARBA00023015"/>
    </source>
</evidence>
<organism evidence="5 6">
    <name type="scientific">Streptomyces xiamenensis</name>
    <dbReference type="NCBI Taxonomy" id="408015"/>
    <lineage>
        <taxon>Bacteria</taxon>
        <taxon>Bacillati</taxon>
        <taxon>Actinomycetota</taxon>
        <taxon>Actinomycetes</taxon>
        <taxon>Kitasatosporales</taxon>
        <taxon>Streptomycetaceae</taxon>
        <taxon>Streptomyces</taxon>
    </lineage>
</organism>
<dbReference type="AlphaFoldDB" id="A0A0F7CPX0"/>
<name>A0A0F7CPX0_9ACTN</name>
<dbReference type="KEGG" id="sxi:SXIM_40120"/>
<dbReference type="STRING" id="408015.SXIM_40120"/>
<proteinExistence type="predicted"/>
<dbReference type="SUPFAM" id="SSF51215">
    <property type="entry name" value="Regulatory protein AraC"/>
    <property type="match status" value="1"/>
</dbReference>
<protein>
    <submittedName>
        <fullName evidence="5">AraC family transcriptional regulator</fullName>
    </submittedName>
</protein>
<dbReference type="InterPro" id="IPR009057">
    <property type="entry name" value="Homeodomain-like_sf"/>
</dbReference>
<dbReference type="Gene3D" id="1.10.10.60">
    <property type="entry name" value="Homeodomain-like"/>
    <property type="match status" value="2"/>
</dbReference>
<dbReference type="InterPro" id="IPR018060">
    <property type="entry name" value="HTH_AraC"/>
</dbReference>
<evidence type="ECO:0000313" key="6">
    <source>
        <dbReference type="Proteomes" id="UP000034034"/>
    </source>
</evidence>
<dbReference type="GO" id="GO:0043565">
    <property type="term" value="F:sequence-specific DNA binding"/>
    <property type="evidence" value="ECO:0007669"/>
    <property type="project" value="InterPro"/>
</dbReference>
<dbReference type="SUPFAM" id="SSF46689">
    <property type="entry name" value="Homeodomain-like"/>
    <property type="match status" value="2"/>
</dbReference>
<dbReference type="Pfam" id="PF02311">
    <property type="entry name" value="AraC_binding"/>
    <property type="match status" value="1"/>
</dbReference>
<keyword evidence="2" id="KW-0238">DNA-binding</keyword>
<keyword evidence="1" id="KW-0805">Transcription regulation</keyword>
<evidence type="ECO:0000259" key="4">
    <source>
        <dbReference type="PROSITE" id="PS01124"/>
    </source>
</evidence>
<reference evidence="5" key="1">
    <citation type="submission" date="2019-08" db="EMBL/GenBank/DDBJ databases">
        <title>Complete genome sequence of a mangrove-derived Streptomyces xiamenensis.</title>
        <authorList>
            <person name="Xu J."/>
        </authorList>
    </citation>
    <scope>NUCLEOTIDE SEQUENCE</scope>
    <source>
        <strain evidence="5">318</strain>
    </source>
</reference>
<evidence type="ECO:0000256" key="3">
    <source>
        <dbReference type="ARBA" id="ARBA00023163"/>
    </source>
</evidence>
<keyword evidence="3" id="KW-0804">Transcription</keyword>
<dbReference type="PATRIC" id="fig|408015.6.peg.4063"/>
<dbReference type="Proteomes" id="UP000034034">
    <property type="component" value="Chromosome"/>
</dbReference>
<dbReference type="SMART" id="SM00342">
    <property type="entry name" value="HTH_ARAC"/>
    <property type="match status" value="1"/>
</dbReference>
<dbReference type="RefSeq" id="WP_046724793.1">
    <property type="nucleotide sequence ID" value="NZ_CP009922.3"/>
</dbReference>
<dbReference type="HOGENOM" id="CLU_000445_88_16_11"/>
<feature type="domain" description="HTH araC/xylS-type" evidence="4">
    <location>
        <begin position="182"/>
        <end position="279"/>
    </location>
</feature>
<dbReference type="EMBL" id="CP009922">
    <property type="protein sequence ID" value="AKG45396.1"/>
    <property type="molecule type" value="Genomic_DNA"/>
</dbReference>
<gene>
    <name evidence="5" type="ORF">SXIM_40120</name>
</gene>
<accession>A0A0F7CPX0</accession>
<dbReference type="GO" id="GO:0003700">
    <property type="term" value="F:DNA-binding transcription factor activity"/>
    <property type="evidence" value="ECO:0007669"/>
    <property type="project" value="InterPro"/>
</dbReference>
<dbReference type="InterPro" id="IPR050204">
    <property type="entry name" value="AraC_XylS_family_regulators"/>
</dbReference>
<dbReference type="PANTHER" id="PTHR46796">
    <property type="entry name" value="HTH-TYPE TRANSCRIPTIONAL ACTIVATOR RHAS-RELATED"/>
    <property type="match status" value="1"/>
</dbReference>
<sequence length="281" mass="30984">MSTTPTGAPEQDWVRYWRDPERPLEAMRAHFTRHVFHRHSHDAYSFAVTESGAQRFRCRGAEHTSSAGMVMAFNPDDPHDGRTAAELGFTYRIMHLHPSVVREVLADAGGGTERGLPLFDRPVRHAPALYRALLGLHHALVAGAGTLVREERLSSVVTALVREAATARPRIATARAGTDAARRARTLLDDSWQRDIGADELARAAGCSRYALYRAFRAAYGMPPSDYQRLLRLRAARRLLATGTPPAEAAASCGFADQPHLTRWFTRVYGITPATYRAAAG</sequence>
<evidence type="ECO:0000313" key="5">
    <source>
        <dbReference type="EMBL" id="AKG45396.1"/>
    </source>
</evidence>
<dbReference type="Pfam" id="PF12833">
    <property type="entry name" value="HTH_18"/>
    <property type="match status" value="1"/>
</dbReference>
<keyword evidence="6" id="KW-1185">Reference proteome</keyword>